<gene>
    <name evidence="1" type="ORF">METZ01_LOCUS288488</name>
</gene>
<organism evidence="1">
    <name type="scientific">marine metagenome</name>
    <dbReference type="NCBI Taxonomy" id="408172"/>
    <lineage>
        <taxon>unclassified sequences</taxon>
        <taxon>metagenomes</taxon>
        <taxon>ecological metagenomes</taxon>
    </lineage>
</organism>
<dbReference type="AlphaFoldDB" id="A0A382LFI1"/>
<evidence type="ECO:0000313" key="1">
    <source>
        <dbReference type="EMBL" id="SVC35634.1"/>
    </source>
</evidence>
<accession>A0A382LFI1</accession>
<name>A0A382LFI1_9ZZZZ</name>
<feature type="non-terminal residue" evidence="1">
    <location>
        <position position="99"/>
    </location>
</feature>
<protein>
    <submittedName>
        <fullName evidence="1">Uncharacterized protein</fullName>
    </submittedName>
</protein>
<reference evidence="1" key="1">
    <citation type="submission" date="2018-05" db="EMBL/GenBank/DDBJ databases">
        <authorList>
            <person name="Lanie J.A."/>
            <person name="Ng W.-L."/>
            <person name="Kazmierczak K.M."/>
            <person name="Andrzejewski T.M."/>
            <person name="Davidsen T.M."/>
            <person name="Wayne K.J."/>
            <person name="Tettelin H."/>
            <person name="Glass J.I."/>
            <person name="Rusch D."/>
            <person name="Podicherti R."/>
            <person name="Tsui H.-C.T."/>
            <person name="Winkler M.E."/>
        </authorList>
    </citation>
    <scope>NUCLEOTIDE SEQUENCE</scope>
</reference>
<dbReference type="EMBL" id="UINC01086821">
    <property type="protein sequence ID" value="SVC35634.1"/>
    <property type="molecule type" value="Genomic_DNA"/>
</dbReference>
<proteinExistence type="predicted"/>
<sequence>MTKPIIAVFSGPRATVTNSPPLVTSNKARLPGEAMLPGTFDHLIGQTLHEPVTVRIKKFSAHPLEEDAKDLYHDNGMDYYEAELRPEDGPYLLPYMARR</sequence>